<dbReference type="PANTHER" id="PTHR35561">
    <property type="entry name" value="RNA 2',3'-CYCLIC PHOSPHODIESTERASE"/>
    <property type="match status" value="1"/>
</dbReference>
<dbReference type="InParanoid" id="A0A545APH9"/>
<dbReference type="EMBL" id="VIRS01000014">
    <property type="protein sequence ID" value="TQS43228.1"/>
    <property type="molecule type" value="Genomic_DNA"/>
</dbReference>
<dbReference type="InterPro" id="IPR004175">
    <property type="entry name" value="RNA_CPDase"/>
</dbReference>
<comment type="caution">
    <text evidence="3">The sequence shown here is derived from an EMBL/GenBank/DDBJ whole genome shotgun (WGS) entry which is preliminary data.</text>
</comment>
<evidence type="ECO:0000256" key="1">
    <source>
        <dbReference type="ARBA" id="ARBA00022801"/>
    </source>
</evidence>
<dbReference type="Gene3D" id="3.90.1140.10">
    <property type="entry name" value="Cyclic phosphodiesterase"/>
    <property type="match status" value="1"/>
</dbReference>
<keyword evidence="4" id="KW-1185">Reference proteome</keyword>
<comment type="similarity">
    <text evidence="2">Belongs to the 2H phosphoesterase superfamily. ThpR family.</text>
</comment>
<dbReference type="AlphaFoldDB" id="A0A545APH9"/>
<dbReference type="NCBIfam" id="TIGR02258">
    <property type="entry name" value="2_5_ligase"/>
    <property type="match status" value="1"/>
</dbReference>
<name>A0A545APH9_9ACTN</name>
<comment type="function">
    <text evidence="2">Hydrolyzes RNA 2',3'-cyclic phosphodiester to an RNA 2'-phosphomonoester.</text>
</comment>
<keyword evidence="1 2" id="KW-0378">Hydrolase</keyword>
<evidence type="ECO:0000313" key="3">
    <source>
        <dbReference type="EMBL" id="TQS43228.1"/>
    </source>
</evidence>
<dbReference type="OrthoDB" id="9787070at2"/>
<gene>
    <name evidence="3" type="primary">thpR</name>
    <name evidence="3" type="ORF">FL583_20510</name>
</gene>
<dbReference type="GO" id="GO:0008664">
    <property type="term" value="F:RNA 2',3'-cyclic 3'-phosphodiesterase activity"/>
    <property type="evidence" value="ECO:0007669"/>
    <property type="project" value="UniProtKB-EC"/>
</dbReference>
<dbReference type="SUPFAM" id="SSF55144">
    <property type="entry name" value="LigT-like"/>
    <property type="match status" value="1"/>
</dbReference>
<feature type="active site" description="Proton acceptor" evidence="2">
    <location>
        <position position="118"/>
    </location>
</feature>
<dbReference type="InterPro" id="IPR009097">
    <property type="entry name" value="Cyclic_Pdiesterase"/>
</dbReference>
<feature type="active site" description="Proton donor" evidence="2">
    <location>
        <position position="42"/>
    </location>
</feature>
<feature type="short sequence motif" description="HXTX 2" evidence="2">
    <location>
        <begin position="118"/>
        <end position="121"/>
    </location>
</feature>
<dbReference type="EC" id="3.1.4.58" evidence="2"/>
<dbReference type="GO" id="GO:0004113">
    <property type="term" value="F:2',3'-cyclic-nucleotide 3'-phosphodiesterase activity"/>
    <property type="evidence" value="ECO:0007669"/>
    <property type="project" value="InterPro"/>
</dbReference>
<proteinExistence type="inferred from homology"/>
<dbReference type="HAMAP" id="MF_01940">
    <property type="entry name" value="RNA_CPDase"/>
    <property type="match status" value="1"/>
</dbReference>
<accession>A0A545APH9</accession>
<sequence length="178" mass="19517">MCGVRLFVAVLPPPEAVDHLREAIDGLHVVRAGVLEPPERWHLTLVFLGEVSEPVFGRLAAAAGDARSGPLALAGAGRFGERVLWAGVAGDVGALAHNAEVLRRHLGVEAEPRPYQPHLTLARPRARITRDELREDVDRLRTYRGPTWAADRYHLMSSTTGAQGVRYESLDSWVVHQA</sequence>
<feature type="short sequence motif" description="HXTX 1" evidence="2">
    <location>
        <begin position="42"/>
        <end position="45"/>
    </location>
</feature>
<comment type="catalytic activity">
    <reaction evidence="2">
        <text>a 3'-end 2',3'-cyclophospho-ribonucleotide-RNA + H2O = a 3'-end 2'-phospho-ribonucleotide-RNA + H(+)</text>
        <dbReference type="Rhea" id="RHEA:11828"/>
        <dbReference type="Rhea" id="RHEA-COMP:10464"/>
        <dbReference type="Rhea" id="RHEA-COMP:17353"/>
        <dbReference type="ChEBI" id="CHEBI:15377"/>
        <dbReference type="ChEBI" id="CHEBI:15378"/>
        <dbReference type="ChEBI" id="CHEBI:83064"/>
        <dbReference type="ChEBI" id="CHEBI:173113"/>
        <dbReference type="EC" id="3.1.4.58"/>
    </reaction>
</comment>
<dbReference type="PANTHER" id="PTHR35561:SF1">
    <property type="entry name" value="RNA 2',3'-CYCLIC PHOSPHODIESTERASE"/>
    <property type="match status" value="1"/>
</dbReference>
<reference evidence="3 4" key="1">
    <citation type="submission" date="2019-07" db="EMBL/GenBank/DDBJ databases">
        <title>Cryptosporangium phraense sp. nov., isolated from plant litter.</title>
        <authorList>
            <person name="Suriyachadkun C."/>
        </authorList>
    </citation>
    <scope>NUCLEOTIDE SEQUENCE [LARGE SCALE GENOMIC DNA]</scope>
    <source>
        <strain evidence="3 4">A-T 5661</strain>
    </source>
</reference>
<dbReference type="Pfam" id="PF13563">
    <property type="entry name" value="2_5_RNA_ligase2"/>
    <property type="match status" value="1"/>
</dbReference>
<protein>
    <recommendedName>
        <fullName evidence="2">RNA 2',3'-cyclic phosphodiesterase</fullName>
        <shortName evidence="2">RNA 2',3'-CPDase</shortName>
        <ecNumber evidence="2">3.1.4.58</ecNumber>
    </recommendedName>
</protein>
<evidence type="ECO:0000313" key="4">
    <source>
        <dbReference type="Proteomes" id="UP000317982"/>
    </source>
</evidence>
<dbReference type="Proteomes" id="UP000317982">
    <property type="component" value="Unassembled WGS sequence"/>
</dbReference>
<evidence type="ECO:0000256" key="2">
    <source>
        <dbReference type="HAMAP-Rule" id="MF_01940"/>
    </source>
</evidence>
<organism evidence="3 4">
    <name type="scientific">Cryptosporangium phraense</name>
    <dbReference type="NCBI Taxonomy" id="2593070"/>
    <lineage>
        <taxon>Bacteria</taxon>
        <taxon>Bacillati</taxon>
        <taxon>Actinomycetota</taxon>
        <taxon>Actinomycetes</taxon>
        <taxon>Cryptosporangiales</taxon>
        <taxon>Cryptosporangiaceae</taxon>
        <taxon>Cryptosporangium</taxon>
    </lineage>
</organism>